<reference evidence="1" key="1">
    <citation type="journal article" date="2023" name="G3 (Bethesda)">
        <title>A reference genome for the long-term kleptoplast-retaining sea slug Elysia crispata morphotype clarki.</title>
        <authorList>
            <person name="Eastman K.E."/>
            <person name="Pendleton A.L."/>
            <person name="Shaikh M.A."/>
            <person name="Suttiyut T."/>
            <person name="Ogas R."/>
            <person name="Tomko P."/>
            <person name="Gavelis G."/>
            <person name="Widhalm J.R."/>
            <person name="Wisecaver J.H."/>
        </authorList>
    </citation>
    <scope>NUCLEOTIDE SEQUENCE</scope>
    <source>
        <strain evidence="1">ECLA1</strain>
    </source>
</reference>
<gene>
    <name evidence="1" type="ORF">RRG08_005625</name>
</gene>
<organism evidence="1 2">
    <name type="scientific">Elysia crispata</name>
    <name type="common">lettuce slug</name>
    <dbReference type="NCBI Taxonomy" id="231223"/>
    <lineage>
        <taxon>Eukaryota</taxon>
        <taxon>Metazoa</taxon>
        <taxon>Spiralia</taxon>
        <taxon>Lophotrochozoa</taxon>
        <taxon>Mollusca</taxon>
        <taxon>Gastropoda</taxon>
        <taxon>Heterobranchia</taxon>
        <taxon>Euthyneura</taxon>
        <taxon>Panpulmonata</taxon>
        <taxon>Sacoglossa</taxon>
        <taxon>Placobranchoidea</taxon>
        <taxon>Plakobranchidae</taxon>
        <taxon>Elysia</taxon>
    </lineage>
</organism>
<dbReference type="EMBL" id="JAWDGP010005176">
    <property type="protein sequence ID" value="KAK3759000.1"/>
    <property type="molecule type" value="Genomic_DNA"/>
</dbReference>
<evidence type="ECO:0000313" key="2">
    <source>
        <dbReference type="Proteomes" id="UP001283361"/>
    </source>
</evidence>
<dbReference type="Proteomes" id="UP001283361">
    <property type="component" value="Unassembled WGS sequence"/>
</dbReference>
<sequence length="133" mass="14879">MECCHLLISRGESDPLRTGEHWGGQMKSDICARIQSRISDVKTEHKGLSPGEWDKTTFVTVKFPELLPLSFVFNWQENERKPLTWPLPFSSFEAVDREASLGVGLTPRGGNCSSQCRSRLPVLVKATDTLGFV</sequence>
<accession>A0AAE1D6X7</accession>
<dbReference type="AlphaFoldDB" id="A0AAE1D6X7"/>
<name>A0AAE1D6X7_9GAST</name>
<comment type="caution">
    <text evidence="1">The sequence shown here is derived from an EMBL/GenBank/DDBJ whole genome shotgun (WGS) entry which is preliminary data.</text>
</comment>
<keyword evidence="2" id="KW-1185">Reference proteome</keyword>
<evidence type="ECO:0000313" key="1">
    <source>
        <dbReference type="EMBL" id="KAK3759000.1"/>
    </source>
</evidence>
<protein>
    <submittedName>
        <fullName evidence="1">Uncharacterized protein</fullName>
    </submittedName>
</protein>
<proteinExistence type="predicted"/>